<comment type="subunit">
    <text evidence="1">Component of the mitochondrial contact site and cristae organizing system (MICOS) complex.</text>
</comment>
<protein>
    <recommendedName>
        <fullName evidence="1">MICOS complex subunit</fullName>
    </recommendedName>
</protein>
<keyword evidence="1" id="KW-0496">Mitochondrion</keyword>
<dbReference type="InterPro" id="IPR033181">
    <property type="entry name" value="Mic26_fungi"/>
</dbReference>
<dbReference type="HOGENOM" id="CLU_086433_1_0_1"/>
<dbReference type="FunCoup" id="Q75AR6">
    <property type="interactions" value="41"/>
</dbReference>
<proteinExistence type="predicted"/>
<reference evidence="2 3" key="1">
    <citation type="journal article" date="2004" name="Science">
        <title>The Ashbya gossypii genome as a tool for mapping the ancient Saccharomyces cerevisiae genome.</title>
        <authorList>
            <person name="Dietrich F.S."/>
            <person name="Voegeli S."/>
            <person name="Brachat S."/>
            <person name="Lerch A."/>
            <person name="Gates K."/>
            <person name="Steiner S."/>
            <person name="Mohr C."/>
            <person name="Pohlmann R."/>
            <person name="Luedi P."/>
            <person name="Choi S."/>
            <person name="Wing R.A."/>
            <person name="Flavier A."/>
            <person name="Gaffney T.D."/>
            <person name="Philippsen P."/>
        </authorList>
    </citation>
    <scope>NUCLEOTIDE SEQUENCE [LARGE SCALE GENOMIC DNA]</scope>
    <source>
        <strain evidence="3">ATCC 10895 / CBS 109.51 / FGSC 9923 / NRRL Y-1056</strain>
    </source>
</reference>
<dbReference type="GO" id="GO:0044284">
    <property type="term" value="C:mitochondrial crista junction"/>
    <property type="evidence" value="ECO:0000318"/>
    <property type="project" value="GO_Central"/>
</dbReference>
<dbReference type="InParanoid" id="Q75AR6"/>
<name>Q75AR6_EREGS</name>
<dbReference type="EMBL" id="AE016817">
    <property type="protein sequence ID" value="AAS51774.1"/>
    <property type="molecule type" value="Genomic_DNA"/>
</dbReference>
<dbReference type="AlphaFoldDB" id="Q75AR6"/>
<reference evidence="3" key="2">
    <citation type="journal article" date="2013" name="G3 (Bethesda)">
        <title>Genomes of Ashbya fungi isolated from insects reveal four mating-type loci, numerous translocations, lack of transposons, and distinct gene duplications.</title>
        <authorList>
            <person name="Dietrich F.S."/>
            <person name="Voegeli S."/>
            <person name="Kuo S."/>
            <person name="Philippsen P."/>
        </authorList>
    </citation>
    <scope>GENOME REANNOTATION</scope>
    <source>
        <strain evidence="3">ATCC 10895 / CBS 109.51 / FGSC 9923 / NRRL Y-1056</strain>
    </source>
</reference>
<keyword evidence="1" id="KW-1133">Transmembrane helix</keyword>
<dbReference type="GeneID" id="4620092"/>
<keyword evidence="1" id="KW-0472">Membrane</keyword>
<feature type="transmembrane region" description="Helical" evidence="1">
    <location>
        <begin position="133"/>
        <end position="152"/>
    </location>
</feature>
<dbReference type="eggNOG" id="ENOG502S70K">
    <property type="taxonomic scope" value="Eukaryota"/>
</dbReference>
<keyword evidence="1" id="KW-0999">Mitochondrion inner membrane</keyword>
<sequence length="222" mass="24450">MARVDFYRECDIVAEGVVPPQTGAIVSSDAYEASAKNVAEVLGQNQLLEGISVRTPGWLVNFFQKSRTVVTAGAERAAHQIETVSRRYYEKERRITSTVAALHSNPREELLPGFGAVAVAYFSGSVLTRKRGIVLRVCAPLALGLGAFSYFLPTTFRNTKSLCYDLEKRAFPQFVAQQDRLAAGTKRAVCGTVHTTVSAYNATHRACRKVTKVFRDWTGLNL</sequence>
<dbReference type="STRING" id="284811.Q75AR6"/>
<accession>Q75AR6</accession>
<comment type="function">
    <text evidence="1">Component of the MICOS complex, a large protein complex of the mitochondrial inner membrane that plays crucial roles in the maintenance of crista junctions, inner membrane architecture, and formation of contact sites to the outer membrane.</text>
</comment>
<evidence type="ECO:0000256" key="1">
    <source>
        <dbReference type="RuleBase" id="RU363021"/>
    </source>
</evidence>
<comment type="subcellular location">
    <subcellularLocation>
        <location evidence="1">Mitochondrion inner membrane</location>
    </subcellularLocation>
</comment>
<gene>
    <name evidence="2" type="ORF">AGOS_ADL146W</name>
</gene>
<keyword evidence="1" id="KW-0812">Transmembrane</keyword>
<evidence type="ECO:0000313" key="3">
    <source>
        <dbReference type="Proteomes" id="UP000000591"/>
    </source>
</evidence>
<dbReference type="Proteomes" id="UP000000591">
    <property type="component" value="Chromosome IV"/>
</dbReference>
<dbReference type="PANTHER" id="PTHR28268">
    <property type="entry name" value="MICOS SUBUNIT MIC26"/>
    <property type="match status" value="1"/>
</dbReference>
<dbReference type="OMA" id="QMIFNES"/>
<dbReference type="RefSeq" id="NP_983950.1">
    <property type="nucleotide sequence ID" value="NM_209303.1"/>
</dbReference>
<evidence type="ECO:0000313" key="2">
    <source>
        <dbReference type="EMBL" id="AAS51774.1"/>
    </source>
</evidence>
<dbReference type="OrthoDB" id="2399148at2759"/>
<dbReference type="InterPro" id="IPR019166">
    <property type="entry name" value="MIC26/MIC27"/>
</dbReference>
<dbReference type="KEGG" id="ago:AGOS_ADL146W"/>
<dbReference type="GO" id="GO:0061617">
    <property type="term" value="C:MICOS complex"/>
    <property type="evidence" value="ECO:0000318"/>
    <property type="project" value="GO_Central"/>
</dbReference>
<keyword evidence="3" id="KW-1185">Reference proteome</keyword>
<dbReference type="PANTHER" id="PTHR28268:SF1">
    <property type="entry name" value="MICOS SUBUNIT MIC26"/>
    <property type="match status" value="1"/>
</dbReference>
<organism evidence="2 3">
    <name type="scientific">Eremothecium gossypii (strain ATCC 10895 / CBS 109.51 / FGSC 9923 / NRRL Y-1056)</name>
    <name type="common">Yeast</name>
    <name type="synonym">Ashbya gossypii</name>
    <dbReference type="NCBI Taxonomy" id="284811"/>
    <lineage>
        <taxon>Eukaryota</taxon>
        <taxon>Fungi</taxon>
        <taxon>Dikarya</taxon>
        <taxon>Ascomycota</taxon>
        <taxon>Saccharomycotina</taxon>
        <taxon>Saccharomycetes</taxon>
        <taxon>Saccharomycetales</taxon>
        <taxon>Saccharomycetaceae</taxon>
        <taxon>Eremothecium</taxon>
    </lineage>
</organism>
<dbReference type="GO" id="GO:0042407">
    <property type="term" value="P:cristae formation"/>
    <property type="evidence" value="ECO:0000318"/>
    <property type="project" value="GO_Central"/>
</dbReference>
<dbReference type="Pfam" id="PF09769">
    <property type="entry name" value="ApoO"/>
    <property type="match status" value="1"/>
</dbReference>